<dbReference type="CDD" id="cd00190">
    <property type="entry name" value="Tryp_SPc"/>
    <property type="match status" value="3"/>
</dbReference>
<organism evidence="13 14">
    <name type="scientific">Strigamia maritima</name>
    <name type="common">European centipede</name>
    <name type="synonym">Geophilus maritimus</name>
    <dbReference type="NCBI Taxonomy" id="126957"/>
    <lineage>
        <taxon>Eukaryota</taxon>
        <taxon>Metazoa</taxon>
        <taxon>Ecdysozoa</taxon>
        <taxon>Arthropoda</taxon>
        <taxon>Myriapoda</taxon>
        <taxon>Chilopoda</taxon>
        <taxon>Pleurostigmophora</taxon>
        <taxon>Geophilomorpha</taxon>
        <taxon>Linotaeniidae</taxon>
        <taxon>Strigamia</taxon>
    </lineage>
</organism>
<feature type="chain" id="PRO_5004579496" description="limulus clotting factor C" evidence="11">
    <location>
        <begin position="19"/>
        <end position="771"/>
    </location>
</feature>
<evidence type="ECO:0000256" key="2">
    <source>
        <dbReference type="ARBA" id="ARBA00022670"/>
    </source>
</evidence>
<feature type="domain" description="Peptidase S1" evidence="12">
    <location>
        <begin position="27"/>
        <end position="274"/>
    </location>
</feature>
<dbReference type="InterPro" id="IPR018114">
    <property type="entry name" value="TRYPSIN_HIS"/>
</dbReference>
<keyword evidence="3 11" id="KW-0732">Signal</keyword>
<accession>T1IT27</accession>
<feature type="signal peptide" evidence="11">
    <location>
        <begin position="1"/>
        <end position="18"/>
    </location>
</feature>
<dbReference type="InterPro" id="IPR033116">
    <property type="entry name" value="TRYPSIN_SER"/>
</dbReference>
<dbReference type="HOGENOM" id="CLU_004497_3_1_1"/>
<keyword evidence="1" id="KW-0768">Sushi</keyword>
<dbReference type="PANTHER" id="PTHR24252">
    <property type="entry name" value="ACROSIN-RELATED"/>
    <property type="match status" value="1"/>
</dbReference>
<dbReference type="GO" id="GO:0004252">
    <property type="term" value="F:serine-type endopeptidase activity"/>
    <property type="evidence" value="ECO:0007669"/>
    <property type="project" value="InterPro"/>
</dbReference>
<dbReference type="EMBL" id="AFFK01019063">
    <property type="status" value="NOT_ANNOTATED_CDS"/>
    <property type="molecule type" value="Genomic_DNA"/>
</dbReference>
<dbReference type="GO" id="GO:0006508">
    <property type="term" value="P:proteolysis"/>
    <property type="evidence" value="ECO:0007669"/>
    <property type="project" value="UniProtKB-KW"/>
</dbReference>
<dbReference type="PANTHER" id="PTHR24252:SF7">
    <property type="entry name" value="HYALIN"/>
    <property type="match status" value="1"/>
</dbReference>
<evidence type="ECO:0000256" key="5">
    <source>
        <dbReference type="ARBA" id="ARBA00022820"/>
    </source>
</evidence>
<dbReference type="AlphaFoldDB" id="T1IT27"/>
<dbReference type="InterPro" id="IPR001254">
    <property type="entry name" value="Trypsin_dom"/>
</dbReference>
<feature type="domain" description="Peptidase S1" evidence="12">
    <location>
        <begin position="282"/>
        <end position="525"/>
    </location>
</feature>
<dbReference type="FunFam" id="2.40.10.10:FF:000068">
    <property type="entry name" value="transmembrane protease serine 2"/>
    <property type="match status" value="2"/>
</dbReference>
<name>T1IT27_STRMM</name>
<evidence type="ECO:0000259" key="12">
    <source>
        <dbReference type="PROSITE" id="PS50240"/>
    </source>
</evidence>
<dbReference type="eggNOG" id="KOG3627">
    <property type="taxonomic scope" value="Eukaryota"/>
</dbReference>
<evidence type="ECO:0000256" key="11">
    <source>
        <dbReference type="SAM" id="SignalP"/>
    </source>
</evidence>
<keyword evidence="4 10" id="KW-0378">Hydrolase</keyword>
<dbReference type="SUPFAM" id="SSF50494">
    <property type="entry name" value="Trypsin-like serine proteases"/>
    <property type="match status" value="3"/>
</dbReference>
<evidence type="ECO:0000256" key="7">
    <source>
        <dbReference type="ARBA" id="ARBA00023157"/>
    </source>
</evidence>
<keyword evidence="2 10" id="KW-0645">Protease</keyword>
<proteinExistence type="predicted"/>
<evidence type="ECO:0000256" key="4">
    <source>
        <dbReference type="ARBA" id="ARBA00022801"/>
    </source>
</evidence>
<evidence type="ECO:0000256" key="10">
    <source>
        <dbReference type="RuleBase" id="RU363034"/>
    </source>
</evidence>
<dbReference type="EC" id="3.4.21.84" evidence="9"/>
<feature type="domain" description="Peptidase S1" evidence="12">
    <location>
        <begin position="543"/>
        <end position="764"/>
    </location>
</feature>
<dbReference type="Gene3D" id="2.40.10.10">
    <property type="entry name" value="Trypsin-like serine proteases"/>
    <property type="match status" value="3"/>
</dbReference>
<keyword evidence="6 10" id="KW-0720">Serine protease</keyword>
<dbReference type="PROSITE" id="PS00135">
    <property type="entry name" value="TRYPSIN_SER"/>
    <property type="match status" value="3"/>
</dbReference>
<evidence type="ECO:0000256" key="3">
    <source>
        <dbReference type="ARBA" id="ARBA00022729"/>
    </source>
</evidence>
<sequence length="771" mass="85948">MASSHIFLFLFLFAITNATPLNSEDRIIKGHESVKNSHPFMVTIQEIEYLLHFCGGSLINSRTVLTAAHCVLYPKINSTFRADQVMVILGEHHMYRPEGTELKRYVAEIIINEVYKSRTELSPFDSDIALLILNEDVPFTDAIQPICLYSGTDYHRYKIPTVAGWGQTLEGKITSTNLLEIQIPIIDNENCAKAFRKNWNGERMICAGYPELPHNHEDICQGDSGGPLFIEVRGKKVQIGLVSFNSALGCSRKRYPASFTKISEFIDWIVSNAKGDVYEDRIISGKESDRHAHPFLVSIQDTEDFFHFCGGALINSRTILTAAHCIFDLRTKIQTKAYEISVSFGEHNIHKKEGNEVTRRVRKVIKHEIFPKGQRRMDSDIALLILDKPVTFSATIQPICISSNKHLKNVMATVAGWGETRKQFTSSLLMEIDIPIIDNQKCAKVFEFSWYEKHMLCAGYPELPEDHPDVCDGDSGGPVFMTSGDKKVQIGIVSFGSGKGCAQEGHPSVLTKLSEFIPWVLANAEGGDVCVVSVQDVEYPPIHFCGGSLINSRTILTAAHCIYSMKKLVAKLLMSSKDIRVVLGDHNVDKKEGNEVIIQVRSVIKHETFPNGVKKFDSDIALLILDQPVTFNDYIQPICINSNKNLGNVMTTVAGWGRTLEKFSSSILMETNLPIIDNDKCSYSLRYTWYEKHMLCIGYPDLPDDFPDTCQGDSGGPVFIKSGNRNVQVGIVSFGTLKGCSIHGYPGGLTKVSEFVPWILENAEGGRVCVV</sequence>
<dbReference type="EnsemblMetazoa" id="SMAR004271-RA">
    <property type="protein sequence ID" value="SMAR004271-PA"/>
    <property type="gene ID" value="SMAR004271"/>
</dbReference>
<keyword evidence="14" id="KW-1185">Reference proteome</keyword>
<evidence type="ECO:0000256" key="6">
    <source>
        <dbReference type="ARBA" id="ARBA00022825"/>
    </source>
</evidence>
<dbReference type="FunFam" id="2.40.10.10:FF:000120">
    <property type="entry name" value="Putative serine protease"/>
    <property type="match status" value="1"/>
</dbReference>
<dbReference type="OMA" id="THICAVN"/>
<dbReference type="PROSITE" id="PS50240">
    <property type="entry name" value="TRYPSIN_DOM"/>
    <property type="match status" value="3"/>
</dbReference>
<reference evidence="13" key="2">
    <citation type="submission" date="2015-02" db="UniProtKB">
        <authorList>
            <consortium name="EnsemblMetazoa"/>
        </authorList>
    </citation>
    <scope>IDENTIFICATION</scope>
</reference>
<dbReference type="Proteomes" id="UP000014500">
    <property type="component" value="Unassembled WGS sequence"/>
</dbReference>
<dbReference type="PRINTS" id="PR00722">
    <property type="entry name" value="CHYMOTRYPSIN"/>
</dbReference>
<dbReference type="SMART" id="SM00020">
    <property type="entry name" value="Tryp_SPc"/>
    <property type="match status" value="3"/>
</dbReference>
<dbReference type="Pfam" id="PF00089">
    <property type="entry name" value="Trypsin"/>
    <property type="match status" value="3"/>
</dbReference>
<keyword evidence="7" id="KW-1015">Disulfide bond</keyword>
<evidence type="ECO:0000313" key="14">
    <source>
        <dbReference type="Proteomes" id="UP000014500"/>
    </source>
</evidence>
<dbReference type="PROSITE" id="PS00134">
    <property type="entry name" value="TRYPSIN_HIS"/>
    <property type="match status" value="3"/>
</dbReference>
<dbReference type="InterPro" id="IPR043504">
    <property type="entry name" value="Peptidase_S1_PA_chymotrypsin"/>
</dbReference>
<keyword evidence="5" id="KW-0353">Hemolymph clotting</keyword>
<dbReference type="GO" id="GO:0042381">
    <property type="term" value="P:hemolymph coagulation"/>
    <property type="evidence" value="ECO:0007669"/>
    <property type="project" value="UniProtKB-KW"/>
</dbReference>
<dbReference type="InterPro" id="IPR001314">
    <property type="entry name" value="Peptidase_S1A"/>
</dbReference>
<reference evidence="14" key="1">
    <citation type="submission" date="2011-05" db="EMBL/GenBank/DDBJ databases">
        <authorList>
            <person name="Richards S.R."/>
            <person name="Qu J."/>
            <person name="Jiang H."/>
            <person name="Jhangiani S.N."/>
            <person name="Agravi P."/>
            <person name="Goodspeed R."/>
            <person name="Gross S."/>
            <person name="Mandapat C."/>
            <person name="Jackson L."/>
            <person name="Mathew T."/>
            <person name="Pu L."/>
            <person name="Thornton R."/>
            <person name="Saada N."/>
            <person name="Wilczek-Boney K.B."/>
            <person name="Lee S."/>
            <person name="Kovar C."/>
            <person name="Wu Y."/>
            <person name="Scherer S.E."/>
            <person name="Worley K.C."/>
            <person name="Muzny D.M."/>
            <person name="Gibbs R."/>
        </authorList>
    </citation>
    <scope>NUCLEOTIDE SEQUENCE</scope>
    <source>
        <strain evidence="14">Brora</strain>
    </source>
</reference>
<evidence type="ECO:0000256" key="1">
    <source>
        <dbReference type="ARBA" id="ARBA00022659"/>
    </source>
</evidence>
<dbReference type="STRING" id="126957.T1IT27"/>
<evidence type="ECO:0000256" key="8">
    <source>
        <dbReference type="ARBA" id="ARBA00052079"/>
    </source>
</evidence>
<protein>
    <recommendedName>
        <fullName evidence="9">limulus clotting factor C</fullName>
        <ecNumber evidence="9">3.4.21.84</ecNumber>
    </recommendedName>
</protein>
<dbReference type="PhylomeDB" id="T1IT27"/>
<comment type="catalytic activity">
    <reaction evidence="8">
        <text>Selective cleavage of 103-Arg-|-Ser-104 and 124-Ile-|-Ile-125 bonds in Limulus clotting factor B to form activated factor B. Cleavage of -Pro-Arg-|-Xaa- bonds in synthetic substrates.</text>
        <dbReference type="EC" id="3.4.21.84"/>
    </reaction>
</comment>
<dbReference type="InterPro" id="IPR009003">
    <property type="entry name" value="Peptidase_S1_PA"/>
</dbReference>
<evidence type="ECO:0000313" key="13">
    <source>
        <dbReference type="EnsemblMetazoa" id="SMAR004271-PA"/>
    </source>
</evidence>
<evidence type="ECO:0000256" key="9">
    <source>
        <dbReference type="ARBA" id="ARBA00066707"/>
    </source>
</evidence>